<reference evidence="1 2" key="1">
    <citation type="journal article" date="2020" name="Front. Microbiol.">
        <title>Single-cell genomics of novel Actinobacteria with the Wood-Ljungdahl pathway discovered in a serpentinizing system.</title>
        <authorList>
            <person name="Merino N."/>
            <person name="Kawai M."/>
            <person name="Boyd E.S."/>
            <person name="Colman D.R."/>
            <person name="McGlynn S.E."/>
            <person name="Nealson K.H."/>
            <person name="Kurokawa K."/>
            <person name="Hongoh Y."/>
        </authorList>
    </citation>
    <scope>NUCLEOTIDE SEQUENCE [LARGE SCALE GENOMIC DNA]</scope>
    <source>
        <strain evidence="1 2">S25</strain>
    </source>
</reference>
<proteinExistence type="predicted"/>
<dbReference type="AlphaFoldDB" id="A0A6V8P591"/>
<name>A0A6V8P591_9ACTN</name>
<accession>A0A6V8P591</accession>
<sequence>TIIRFTRYFVQKGGLKKKKGSDNKFVKSCFFLLTTVLKIAII</sequence>
<comment type="caution">
    <text evidence="1">The sequence shown here is derived from an EMBL/GenBank/DDBJ whole genome shotgun (WGS) entry which is preliminary data.</text>
</comment>
<organism evidence="1 2">
    <name type="scientific">Candidatus Hakubella thermalkaliphila</name>
    <dbReference type="NCBI Taxonomy" id="2754717"/>
    <lineage>
        <taxon>Bacteria</taxon>
        <taxon>Bacillati</taxon>
        <taxon>Actinomycetota</taxon>
        <taxon>Actinomycetota incertae sedis</taxon>
        <taxon>Candidatus Hakubellales</taxon>
        <taxon>Candidatus Hakubellaceae</taxon>
        <taxon>Candidatus Hakubella</taxon>
    </lineage>
</organism>
<dbReference type="EMBL" id="BLRX01000276">
    <property type="protein sequence ID" value="GFP25946.1"/>
    <property type="molecule type" value="Genomic_DNA"/>
</dbReference>
<gene>
    <name evidence="1" type="ORF">HKBW3S25_01432</name>
</gene>
<protein>
    <submittedName>
        <fullName evidence="1">Uncharacterized protein</fullName>
    </submittedName>
</protein>
<evidence type="ECO:0000313" key="1">
    <source>
        <dbReference type="EMBL" id="GFP25946.1"/>
    </source>
</evidence>
<dbReference type="Proteomes" id="UP000543224">
    <property type="component" value="Unassembled WGS sequence"/>
</dbReference>
<evidence type="ECO:0000313" key="2">
    <source>
        <dbReference type="Proteomes" id="UP000543224"/>
    </source>
</evidence>
<feature type="non-terminal residue" evidence="1">
    <location>
        <position position="1"/>
    </location>
</feature>